<reference evidence="1" key="2">
    <citation type="submission" date="2021-04" db="EMBL/GenBank/DDBJ databases">
        <authorList>
            <person name="Gilroy R."/>
        </authorList>
    </citation>
    <scope>NUCLEOTIDE SEQUENCE</scope>
    <source>
        <strain evidence="1">CHK186-16707</strain>
    </source>
</reference>
<reference evidence="1" key="1">
    <citation type="journal article" date="2021" name="PeerJ">
        <title>Extensive microbial diversity within the chicken gut microbiome revealed by metagenomics and culture.</title>
        <authorList>
            <person name="Gilroy R."/>
            <person name="Ravi A."/>
            <person name="Getino M."/>
            <person name="Pursley I."/>
            <person name="Horton D.L."/>
            <person name="Alikhan N.F."/>
            <person name="Baker D."/>
            <person name="Gharbi K."/>
            <person name="Hall N."/>
            <person name="Watson M."/>
            <person name="Adriaenssens E.M."/>
            <person name="Foster-Nyarko E."/>
            <person name="Jarju S."/>
            <person name="Secka A."/>
            <person name="Antonio M."/>
            <person name="Oren A."/>
            <person name="Chaudhuri R.R."/>
            <person name="La Ragione R."/>
            <person name="Hildebrand F."/>
            <person name="Pallen M.J."/>
        </authorList>
    </citation>
    <scope>NUCLEOTIDE SEQUENCE</scope>
    <source>
        <strain evidence="1">CHK186-16707</strain>
    </source>
</reference>
<comment type="caution">
    <text evidence="1">The sequence shown here is derived from an EMBL/GenBank/DDBJ whole genome shotgun (WGS) entry which is preliminary data.</text>
</comment>
<sequence>MALVLLVLLLVMAGCGKKGAPMPDYSRQLFSWRNVFATLSDEGCVSVSGSVGGEAQNLAFMVLELEPLDASCAGCPFVPQETYRVNSADAWESPDGQTFRFAYCPATRSEAYRWRLVGRNVFSSLPAVPTPVRTVGAGESAAVTPLQSADALSGGDAFVRNAAAESF</sequence>
<gene>
    <name evidence="1" type="ORF">H9962_08705</name>
</gene>
<proteinExistence type="predicted"/>
<evidence type="ECO:0000313" key="1">
    <source>
        <dbReference type="EMBL" id="HJA09251.1"/>
    </source>
</evidence>
<accession>A0A9D2HFK8</accession>
<name>A0A9D2HFK8_9BACT</name>
<dbReference type="Proteomes" id="UP000824225">
    <property type="component" value="Unassembled WGS sequence"/>
</dbReference>
<evidence type="ECO:0000313" key="2">
    <source>
        <dbReference type="Proteomes" id="UP000824225"/>
    </source>
</evidence>
<organism evidence="1 2">
    <name type="scientific">Candidatus Mailhella merdigallinarum</name>
    <dbReference type="NCBI Taxonomy" id="2838658"/>
    <lineage>
        <taxon>Bacteria</taxon>
        <taxon>Pseudomonadati</taxon>
        <taxon>Thermodesulfobacteriota</taxon>
        <taxon>Desulfovibrionia</taxon>
        <taxon>Desulfovibrionales</taxon>
        <taxon>Desulfovibrionaceae</taxon>
        <taxon>Mailhella</taxon>
    </lineage>
</organism>
<protein>
    <submittedName>
        <fullName evidence="1">Uncharacterized protein</fullName>
    </submittedName>
</protein>
<dbReference type="EMBL" id="DXAN01000028">
    <property type="protein sequence ID" value="HJA09251.1"/>
    <property type="molecule type" value="Genomic_DNA"/>
</dbReference>
<dbReference type="AlphaFoldDB" id="A0A9D2HFK8"/>